<gene>
    <name evidence="13" type="ORF">DRW07_03005</name>
</gene>
<evidence type="ECO:0000256" key="9">
    <source>
        <dbReference type="ARBA" id="ARBA00048793"/>
    </source>
</evidence>
<dbReference type="Gene3D" id="3.40.50.720">
    <property type="entry name" value="NAD(P)-binding Rossmann-like Domain"/>
    <property type="match status" value="1"/>
</dbReference>
<accession>A0A3N5Y576</accession>
<dbReference type="InterPro" id="IPR008927">
    <property type="entry name" value="6-PGluconate_DH-like_C_sf"/>
</dbReference>
<dbReference type="PANTHER" id="PTHR43765">
    <property type="entry name" value="2-DEHYDROPANTOATE 2-REDUCTASE-RELATED"/>
    <property type="match status" value="1"/>
</dbReference>
<dbReference type="Gene3D" id="1.10.1040.10">
    <property type="entry name" value="N-(1-d-carboxylethyl)-l-norvaline Dehydrogenase, domain 2"/>
    <property type="match status" value="1"/>
</dbReference>
<dbReference type="InterPro" id="IPR013752">
    <property type="entry name" value="KPA_reductase"/>
</dbReference>
<evidence type="ECO:0000256" key="7">
    <source>
        <dbReference type="ARBA" id="ARBA00023002"/>
    </source>
</evidence>
<evidence type="ECO:0000259" key="12">
    <source>
        <dbReference type="Pfam" id="PF08546"/>
    </source>
</evidence>
<dbReference type="Pfam" id="PF02558">
    <property type="entry name" value="ApbA"/>
    <property type="match status" value="1"/>
</dbReference>
<evidence type="ECO:0000256" key="6">
    <source>
        <dbReference type="ARBA" id="ARBA00022857"/>
    </source>
</evidence>
<dbReference type="Proteomes" id="UP000275281">
    <property type="component" value="Unassembled WGS sequence"/>
</dbReference>
<dbReference type="EC" id="1.1.1.169" evidence="3 10"/>
<dbReference type="SUPFAM" id="SSF51735">
    <property type="entry name" value="NAD(P)-binding Rossmann-fold domains"/>
    <property type="match status" value="1"/>
</dbReference>
<sequence>MARQSSFVGIEVTMPPVHVIGHGAIGSLMLANGQLQNMAMSAYVRNASSVTKTVVTLDQQIVSLPSPVLRVTPLPQHCIIVVPVKAYQVEAVLNDLAKHITHNHTAVLMHNGMGSQTLVSKLLPHHAIYYATTSYAAKKDKQQVCVTGHGQTYLGPATALAQQDIERGKQVEDILSALLPPVTYCHDIEQILWQKLVINACINPLTAIYKVNNGGLLDSVYQPAVEQLILQCFNVMQALQMTASLSQLRQSVYTVIEQTANNHSSMYQDIKHKRPTEIDFINGYVVQQGLKTGVDVSAHQDAMLKIRQMEAKYL</sequence>
<dbReference type="EMBL" id="RPOK01000001">
    <property type="protein sequence ID" value="RPJ68393.1"/>
    <property type="molecule type" value="Genomic_DNA"/>
</dbReference>
<evidence type="ECO:0000256" key="10">
    <source>
        <dbReference type="RuleBase" id="RU362068"/>
    </source>
</evidence>
<proteinExistence type="inferred from homology"/>
<dbReference type="GO" id="GO:0050661">
    <property type="term" value="F:NADP binding"/>
    <property type="evidence" value="ECO:0007669"/>
    <property type="project" value="TreeGrafter"/>
</dbReference>
<feature type="domain" description="Ketopantoate reductase N-terminal" evidence="11">
    <location>
        <begin position="17"/>
        <end position="157"/>
    </location>
</feature>
<dbReference type="GO" id="GO:0005737">
    <property type="term" value="C:cytoplasm"/>
    <property type="evidence" value="ECO:0007669"/>
    <property type="project" value="TreeGrafter"/>
</dbReference>
<dbReference type="SUPFAM" id="SSF48179">
    <property type="entry name" value="6-phosphogluconate dehydrogenase C-terminal domain-like"/>
    <property type="match status" value="1"/>
</dbReference>
<keyword evidence="5 10" id="KW-0566">Pantothenate biosynthesis</keyword>
<dbReference type="InterPro" id="IPR013332">
    <property type="entry name" value="KPR_N"/>
</dbReference>
<evidence type="ECO:0000256" key="2">
    <source>
        <dbReference type="ARBA" id="ARBA00007870"/>
    </source>
</evidence>
<comment type="function">
    <text evidence="10">Catalyzes the NADPH-dependent reduction of ketopantoate into pantoic acid.</text>
</comment>
<keyword evidence="6 10" id="KW-0521">NADP</keyword>
<dbReference type="Pfam" id="PF08546">
    <property type="entry name" value="ApbA_C"/>
    <property type="match status" value="1"/>
</dbReference>
<evidence type="ECO:0000313" key="14">
    <source>
        <dbReference type="Proteomes" id="UP000275281"/>
    </source>
</evidence>
<dbReference type="InterPro" id="IPR013328">
    <property type="entry name" value="6PGD_dom2"/>
</dbReference>
<comment type="caution">
    <text evidence="13">The sequence shown here is derived from an EMBL/GenBank/DDBJ whole genome shotgun (WGS) entry which is preliminary data.</text>
</comment>
<reference evidence="13 14" key="1">
    <citation type="submission" date="2018-11" db="EMBL/GenBank/DDBJ databases">
        <authorList>
            <person name="Ye M.-Q."/>
            <person name="Du Z.-J."/>
        </authorList>
    </citation>
    <scope>NUCLEOTIDE SEQUENCE [LARGE SCALE GENOMIC DNA]</scope>
    <source>
        <strain evidence="13 14">U0105</strain>
    </source>
</reference>
<comment type="pathway">
    <text evidence="1 10">Cofactor biosynthesis; (R)-pantothenate biosynthesis; (R)-pantoate from 3-methyl-2-oxobutanoate: step 2/2.</text>
</comment>
<comment type="catalytic activity">
    <reaction evidence="9 10">
        <text>(R)-pantoate + NADP(+) = 2-dehydropantoate + NADPH + H(+)</text>
        <dbReference type="Rhea" id="RHEA:16233"/>
        <dbReference type="ChEBI" id="CHEBI:11561"/>
        <dbReference type="ChEBI" id="CHEBI:15378"/>
        <dbReference type="ChEBI" id="CHEBI:15980"/>
        <dbReference type="ChEBI" id="CHEBI:57783"/>
        <dbReference type="ChEBI" id="CHEBI:58349"/>
        <dbReference type="EC" id="1.1.1.169"/>
    </reaction>
</comment>
<dbReference type="PANTHER" id="PTHR43765:SF2">
    <property type="entry name" value="2-DEHYDROPANTOATE 2-REDUCTASE"/>
    <property type="match status" value="1"/>
</dbReference>
<dbReference type="NCBIfam" id="TIGR00745">
    <property type="entry name" value="apbA_panE"/>
    <property type="match status" value="1"/>
</dbReference>
<dbReference type="InterPro" id="IPR003710">
    <property type="entry name" value="ApbA"/>
</dbReference>
<dbReference type="InterPro" id="IPR050838">
    <property type="entry name" value="Ketopantoate_reductase"/>
</dbReference>
<evidence type="ECO:0000256" key="4">
    <source>
        <dbReference type="ARBA" id="ARBA00019465"/>
    </source>
</evidence>
<dbReference type="InterPro" id="IPR036291">
    <property type="entry name" value="NAD(P)-bd_dom_sf"/>
</dbReference>
<keyword evidence="7 10" id="KW-0560">Oxidoreductase</keyword>
<organism evidence="13 14">
    <name type="scientific">Alteromonas sediminis</name>
    <dbReference type="NCBI Taxonomy" id="2259342"/>
    <lineage>
        <taxon>Bacteria</taxon>
        <taxon>Pseudomonadati</taxon>
        <taxon>Pseudomonadota</taxon>
        <taxon>Gammaproteobacteria</taxon>
        <taxon>Alteromonadales</taxon>
        <taxon>Alteromonadaceae</taxon>
        <taxon>Alteromonas/Salinimonas group</taxon>
        <taxon>Alteromonas</taxon>
    </lineage>
</organism>
<dbReference type="OrthoDB" id="6530772at2"/>
<dbReference type="UniPathway" id="UPA00028">
    <property type="reaction ID" value="UER00004"/>
</dbReference>
<dbReference type="GO" id="GO:0008677">
    <property type="term" value="F:2-dehydropantoate 2-reductase activity"/>
    <property type="evidence" value="ECO:0007669"/>
    <property type="project" value="UniProtKB-EC"/>
</dbReference>
<evidence type="ECO:0000256" key="3">
    <source>
        <dbReference type="ARBA" id="ARBA00013014"/>
    </source>
</evidence>
<feature type="domain" description="Ketopantoate reductase C-terminal" evidence="12">
    <location>
        <begin position="187"/>
        <end position="302"/>
    </location>
</feature>
<dbReference type="AlphaFoldDB" id="A0A3N5Y576"/>
<keyword evidence="14" id="KW-1185">Reference proteome</keyword>
<evidence type="ECO:0000256" key="1">
    <source>
        <dbReference type="ARBA" id="ARBA00004994"/>
    </source>
</evidence>
<evidence type="ECO:0000313" key="13">
    <source>
        <dbReference type="EMBL" id="RPJ68393.1"/>
    </source>
</evidence>
<evidence type="ECO:0000259" key="11">
    <source>
        <dbReference type="Pfam" id="PF02558"/>
    </source>
</evidence>
<comment type="similarity">
    <text evidence="2 10">Belongs to the ketopantoate reductase family.</text>
</comment>
<protein>
    <recommendedName>
        <fullName evidence="4 10">2-dehydropantoate 2-reductase</fullName>
        <ecNumber evidence="3 10">1.1.1.169</ecNumber>
    </recommendedName>
    <alternativeName>
        <fullName evidence="8 10">Ketopantoate reductase</fullName>
    </alternativeName>
</protein>
<evidence type="ECO:0000256" key="8">
    <source>
        <dbReference type="ARBA" id="ARBA00032024"/>
    </source>
</evidence>
<name>A0A3N5Y576_9ALTE</name>
<evidence type="ECO:0000256" key="5">
    <source>
        <dbReference type="ARBA" id="ARBA00022655"/>
    </source>
</evidence>
<dbReference type="GO" id="GO:0015940">
    <property type="term" value="P:pantothenate biosynthetic process"/>
    <property type="evidence" value="ECO:0007669"/>
    <property type="project" value="UniProtKB-UniPathway"/>
</dbReference>